<proteinExistence type="predicted"/>
<dbReference type="InterPro" id="IPR046251">
    <property type="entry name" value="DUF6284"/>
</dbReference>
<protein>
    <submittedName>
        <fullName evidence="2">Uncharacterized protein</fullName>
    </submittedName>
</protein>
<evidence type="ECO:0000313" key="2">
    <source>
        <dbReference type="EMBL" id="GGK11424.1"/>
    </source>
</evidence>
<sequence>MNMHKSTGRGRLTLAAPLDLAPVEGPTTDDLAAIETEWPLIAAELEVVDAECAMARTDAPSELDHRRLRRAGSGAAGSRRPGRRPPRRHLVGRVMAVKVRMLVAAVELRPGDEVRTPSLRWEKVATATLAGRHVRVVTDGTGPDYPWLWVCGHRLTIRRRVSAVSSGVAA</sequence>
<dbReference type="EMBL" id="BMQC01000001">
    <property type="protein sequence ID" value="GGK11424.1"/>
    <property type="molecule type" value="Genomic_DNA"/>
</dbReference>
<evidence type="ECO:0000313" key="3">
    <source>
        <dbReference type="Proteomes" id="UP000662200"/>
    </source>
</evidence>
<evidence type="ECO:0000256" key="1">
    <source>
        <dbReference type="SAM" id="MobiDB-lite"/>
    </source>
</evidence>
<reference evidence="2" key="1">
    <citation type="journal article" date="2014" name="Int. J. Syst. Evol. Microbiol.">
        <title>Complete genome sequence of Corynebacterium casei LMG S-19264T (=DSM 44701T), isolated from a smear-ripened cheese.</title>
        <authorList>
            <consortium name="US DOE Joint Genome Institute (JGI-PGF)"/>
            <person name="Walter F."/>
            <person name="Albersmeier A."/>
            <person name="Kalinowski J."/>
            <person name="Ruckert C."/>
        </authorList>
    </citation>
    <scope>NUCLEOTIDE SEQUENCE</scope>
    <source>
        <strain evidence="2">JCM 3091</strain>
    </source>
</reference>
<dbReference type="AlphaFoldDB" id="A0A8J3BKZ2"/>
<accession>A0A8J3BKZ2</accession>
<dbReference type="Proteomes" id="UP000662200">
    <property type="component" value="Unassembled WGS sequence"/>
</dbReference>
<reference evidence="2" key="2">
    <citation type="submission" date="2020-09" db="EMBL/GenBank/DDBJ databases">
        <authorList>
            <person name="Sun Q."/>
            <person name="Ohkuma M."/>
        </authorList>
    </citation>
    <scope>NUCLEOTIDE SEQUENCE</scope>
    <source>
        <strain evidence="2">JCM 3091</strain>
    </source>
</reference>
<gene>
    <name evidence="2" type="ORF">GCM10010124_00050</name>
</gene>
<feature type="region of interest" description="Disordered" evidence="1">
    <location>
        <begin position="58"/>
        <end position="87"/>
    </location>
</feature>
<name>A0A8J3BKZ2_9ACTN</name>
<comment type="caution">
    <text evidence="2">The sequence shown here is derived from an EMBL/GenBank/DDBJ whole genome shotgun (WGS) entry which is preliminary data.</text>
</comment>
<keyword evidence="3" id="KW-1185">Reference proteome</keyword>
<dbReference type="Pfam" id="PF19801">
    <property type="entry name" value="DUF6284"/>
    <property type="match status" value="1"/>
</dbReference>
<dbReference type="RefSeq" id="WP_189112067.1">
    <property type="nucleotide sequence ID" value="NZ_BMQC01000001.1"/>
</dbReference>
<organism evidence="2 3">
    <name type="scientific">Pilimelia terevasa</name>
    <dbReference type="NCBI Taxonomy" id="53372"/>
    <lineage>
        <taxon>Bacteria</taxon>
        <taxon>Bacillati</taxon>
        <taxon>Actinomycetota</taxon>
        <taxon>Actinomycetes</taxon>
        <taxon>Micromonosporales</taxon>
        <taxon>Micromonosporaceae</taxon>
        <taxon>Pilimelia</taxon>
    </lineage>
</organism>